<dbReference type="Pfam" id="PF13560">
    <property type="entry name" value="HTH_31"/>
    <property type="match status" value="1"/>
</dbReference>
<dbReference type="Gene3D" id="3.40.50.300">
    <property type="entry name" value="P-loop containing nucleotide triphosphate hydrolases"/>
    <property type="match status" value="1"/>
</dbReference>
<dbReference type="InterPro" id="IPR010982">
    <property type="entry name" value="Lambda_DNA-bd_dom_sf"/>
</dbReference>
<dbReference type="CDD" id="cd00093">
    <property type="entry name" value="HTH_XRE"/>
    <property type="match status" value="1"/>
</dbReference>
<sequence>MDLALQSLEQLCLDLRQLRLQAGGPSLRDLADRVGISKSQLGSILSGQVRRLPDWDVVKGLVEAVRQYSADRGQLGQLSLTTGVEEFWRPRYAAVEHAFSYRQIQPAETPRIPEPAPPEPHPLVVPHQLPPAVSHISGRSAELAALDAVIAQDVPAGRAAIAVVGGMAGVGKTALAVHWAHKVAGRFPDGQLYVNLRGCDQDGPPMSPDAVVRDFLTALGVPAGQIPATEAARIALYRSLLYDRRMLVVLDNAHAVEQVRPLLPAGSGCLVLVTSRSRMAGLIAADGARSVMLDVLAGDAAGDLLARGLGAHRVAAEPRAVRDVVEWCGGLPLALVLVAALALTHPGVALDALAVRLLDGGHDPYALAGDPATDLGAAFSWSYRTLTQRAAGLFRLLGLHPAREVSVAAAASLAALPLTEATRRLSELSEAALVTERGSGWYALHGLVGAYAGGLAVHTDPEDARRAATVRLLDHYVHSARAAATLLDPGDDPDPVPLAPPAAGVTTEPRCTDRSSAMAWFDERRPVLHTVLHHAIGAGFAAHAWHLAWSLDAYLAHGGHRPDRLDIWQVALRAAERLDDPDARTLARRRLVGASVRLDRTVGVLAHNERALVPHQRRGGTRRTVLDGEVSSPACQGRGRAHPTG</sequence>
<dbReference type="Gene3D" id="1.10.260.40">
    <property type="entry name" value="lambda repressor-like DNA-binding domains"/>
    <property type="match status" value="1"/>
</dbReference>
<dbReference type="GO" id="GO:0043531">
    <property type="term" value="F:ADP binding"/>
    <property type="evidence" value="ECO:0007669"/>
    <property type="project" value="InterPro"/>
</dbReference>
<dbReference type="EMBL" id="CP159342">
    <property type="protein sequence ID" value="XCH75937.1"/>
    <property type="molecule type" value="Genomic_DNA"/>
</dbReference>
<evidence type="ECO:0000313" key="4">
    <source>
        <dbReference type="EMBL" id="XCH75937.1"/>
    </source>
</evidence>
<dbReference type="InterPro" id="IPR001387">
    <property type="entry name" value="Cro/C1-type_HTH"/>
</dbReference>
<dbReference type="Pfam" id="PF00931">
    <property type="entry name" value="NB-ARC"/>
    <property type="match status" value="1"/>
</dbReference>
<dbReference type="PANTHER" id="PTHR47691:SF3">
    <property type="entry name" value="HTH-TYPE TRANSCRIPTIONAL REGULATOR RV0890C-RELATED"/>
    <property type="match status" value="1"/>
</dbReference>
<dbReference type="EMBL" id="CP157762">
    <property type="protein sequence ID" value="XBP95234.1"/>
    <property type="molecule type" value="Genomic_DNA"/>
</dbReference>
<name>A0AAU7MCS3_9ACTN</name>
<accession>A0AAU7MCS3</accession>
<dbReference type="SUPFAM" id="SSF52540">
    <property type="entry name" value="P-loop containing nucleoside triphosphate hydrolases"/>
    <property type="match status" value="1"/>
</dbReference>
<dbReference type="GO" id="GO:0003677">
    <property type="term" value="F:DNA binding"/>
    <property type="evidence" value="ECO:0007669"/>
    <property type="project" value="InterPro"/>
</dbReference>
<dbReference type="InterPro" id="IPR027417">
    <property type="entry name" value="P-loop_NTPase"/>
</dbReference>
<dbReference type="RefSeq" id="WP_350935853.1">
    <property type="nucleotide sequence ID" value="NZ_CP157762.1"/>
</dbReference>
<evidence type="ECO:0000259" key="2">
    <source>
        <dbReference type="PROSITE" id="PS50943"/>
    </source>
</evidence>
<dbReference type="PANTHER" id="PTHR47691">
    <property type="entry name" value="REGULATOR-RELATED"/>
    <property type="match status" value="1"/>
</dbReference>
<feature type="domain" description="HTH cro/C1-type" evidence="2">
    <location>
        <begin position="15"/>
        <end position="48"/>
    </location>
</feature>
<organism evidence="3">
    <name type="scientific">Micromonospora sp. CCTCC AA 2012012</name>
    <dbReference type="NCBI Taxonomy" id="3111921"/>
    <lineage>
        <taxon>Bacteria</taxon>
        <taxon>Bacillati</taxon>
        <taxon>Actinomycetota</taxon>
        <taxon>Actinomycetes</taxon>
        <taxon>Micromonosporales</taxon>
        <taxon>Micromonosporaceae</taxon>
        <taxon>Micromonospora</taxon>
    </lineage>
</organism>
<dbReference type="PRINTS" id="PR00364">
    <property type="entry name" value="DISEASERSIST"/>
</dbReference>
<evidence type="ECO:0000256" key="1">
    <source>
        <dbReference type="SAM" id="MobiDB-lite"/>
    </source>
</evidence>
<reference evidence="4" key="2">
    <citation type="submission" date="2024-06" db="EMBL/GenBank/DDBJ databases">
        <title>Micromonospora mangrovi CCTCC AA 2012012 genome sequences.</title>
        <authorList>
            <person name="Gao J."/>
        </authorList>
    </citation>
    <scope>NUCLEOTIDE SEQUENCE</scope>
    <source>
        <strain evidence="4">CCTCC AA 2012012</strain>
    </source>
</reference>
<gene>
    <name evidence="4" type="ORF">ABUL08_07575</name>
    <name evidence="3" type="ORF">VK199_07530</name>
</gene>
<reference evidence="3" key="1">
    <citation type="submission" date="2024-01" db="EMBL/GenBank/DDBJ databases">
        <title>The genome sequence of Micromonospora mangrovi CCTCC AA 2012012.</title>
        <authorList>
            <person name="Gao J."/>
        </authorList>
    </citation>
    <scope>NUCLEOTIDE SEQUENCE</scope>
    <source>
        <strain evidence="3">CCTCC AA 2012012</strain>
    </source>
</reference>
<dbReference type="AlphaFoldDB" id="A0AAU7MCS3"/>
<feature type="region of interest" description="Disordered" evidence="1">
    <location>
        <begin position="616"/>
        <end position="645"/>
    </location>
</feature>
<dbReference type="InterPro" id="IPR002182">
    <property type="entry name" value="NB-ARC"/>
</dbReference>
<proteinExistence type="predicted"/>
<dbReference type="SMART" id="SM00530">
    <property type="entry name" value="HTH_XRE"/>
    <property type="match status" value="1"/>
</dbReference>
<protein>
    <submittedName>
        <fullName evidence="3">NB-ARC domain-containing protein</fullName>
    </submittedName>
</protein>
<evidence type="ECO:0000313" key="3">
    <source>
        <dbReference type="EMBL" id="XBP95234.1"/>
    </source>
</evidence>
<dbReference type="PROSITE" id="PS50943">
    <property type="entry name" value="HTH_CROC1"/>
    <property type="match status" value="1"/>
</dbReference>